<dbReference type="GO" id="GO:0016042">
    <property type="term" value="P:lipid catabolic process"/>
    <property type="evidence" value="ECO:0007669"/>
    <property type="project" value="InterPro"/>
</dbReference>
<feature type="active site" evidence="4">
    <location>
        <position position="105"/>
    </location>
</feature>
<dbReference type="FunFam" id="1.20.90.10:FF:000001">
    <property type="entry name" value="Basic phospholipase A2 homolog"/>
    <property type="match status" value="1"/>
</dbReference>
<dbReference type="GO" id="GO:0047498">
    <property type="term" value="F:calcium-dependent phospholipase A2 activity"/>
    <property type="evidence" value="ECO:0007669"/>
    <property type="project" value="TreeGrafter"/>
</dbReference>
<dbReference type="SMART" id="SM00085">
    <property type="entry name" value="PA2c"/>
    <property type="match status" value="1"/>
</dbReference>
<dbReference type="OrthoDB" id="10069378at2759"/>
<dbReference type="PANTHER" id="PTHR11716">
    <property type="entry name" value="PHOSPHOLIPASE A2 FAMILY MEMBER"/>
    <property type="match status" value="1"/>
</dbReference>
<dbReference type="Proteomes" id="UP000812440">
    <property type="component" value="Chromosome 9"/>
</dbReference>
<comment type="caution">
    <text evidence="10">The sequence shown here is derived from an EMBL/GenBank/DDBJ whole genome shotgun (WGS) entry which is preliminary data.</text>
</comment>
<feature type="binding site" evidence="5">
    <location>
        <position position="42"/>
    </location>
    <ligand>
        <name>Ca(2+)</name>
        <dbReference type="ChEBI" id="CHEBI:29108"/>
    </ligand>
</feature>
<dbReference type="PRINTS" id="PR00389">
    <property type="entry name" value="PHPHLIPASEA2"/>
</dbReference>
<feature type="disulfide bond" evidence="6">
    <location>
        <begin position="63"/>
        <end position="104"/>
    </location>
</feature>
<organism evidence="10 11">
    <name type="scientific">Hymenochirus boettgeri</name>
    <name type="common">Congo dwarf clawed frog</name>
    <dbReference type="NCBI Taxonomy" id="247094"/>
    <lineage>
        <taxon>Eukaryota</taxon>
        <taxon>Metazoa</taxon>
        <taxon>Chordata</taxon>
        <taxon>Craniata</taxon>
        <taxon>Vertebrata</taxon>
        <taxon>Euteleostomi</taxon>
        <taxon>Amphibia</taxon>
        <taxon>Batrachia</taxon>
        <taxon>Anura</taxon>
        <taxon>Pipoidea</taxon>
        <taxon>Pipidae</taxon>
        <taxon>Pipinae</taxon>
        <taxon>Hymenochirus</taxon>
    </lineage>
</organism>
<dbReference type="Gene3D" id="1.20.90.10">
    <property type="entry name" value="Phospholipase A2 domain"/>
    <property type="match status" value="1"/>
</dbReference>
<feature type="binding site" evidence="5">
    <location>
        <position position="61"/>
    </location>
    <ligand>
        <name>Ca(2+)</name>
        <dbReference type="ChEBI" id="CHEBI:29108"/>
    </ligand>
</feature>
<keyword evidence="5" id="KW-0479">Metal-binding</keyword>
<keyword evidence="2 8" id="KW-0964">Secreted</keyword>
<sequence>MKGLLGKPHTLQRRGLVQLAGAIHCGTGRSAFHYIGYGCHCGLGGQGHPKDKTDWCCHSHDCCYEYAEQFGCKTKLGQYNWTCKDSNVKCEKTTDWCQRIVCKCDSQFAKCLSKANFNSKHVLFPNYFCNKQTPSCRSSRRWFEDKD</sequence>
<feature type="active site" evidence="4">
    <location>
        <position position="60"/>
    </location>
</feature>
<name>A0A8T2IPD0_9PIPI</name>
<reference evidence="10" key="1">
    <citation type="thesis" date="2020" institute="ProQuest LLC" country="789 East Eisenhower Parkway, Ann Arbor, MI, USA">
        <title>Comparative Genomics and Chromosome Evolution.</title>
        <authorList>
            <person name="Mudd A.B."/>
        </authorList>
    </citation>
    <scope>NUCLEOTIDE SEQUENCE</scope>
    <source>
        <strain evidence="10">Female2</strain>
        <tissue evidence="10">Blood</tissue>
    </source>
</reference>
<evidence type="ECO:0000256" key="7">
    <source>
        <dbReference type="RuleBase" id="RU003654"/>
    </source>
</evidence>
<evidence type="ECO:0000256" key="4">
    <source>
        <dbReference type="PIRSR" id="PIRSR601211-1"/>
    </source>
</evidence>
<feature type="disulfide bond" evidence="6">
    <location>
        <begin position="56"/>
        <end position="111"/>
    </location>
</feature>
<feature type="binding site" evidence="5">
    <location>
        <position position="44"/>
    </location>
    <ligand>
        <name>Ca(2+)</name>
        <dbReference type="ChEBI" id="CHEBI:29108"/>
    </ligand>
</feature>
<evidence type="ECO:0000256" key="1">
    <source>
        <dbReference type="ARBA" id="ARBA00004613"/>
    </source>
</evidence>
<keyword evidence="8" id="KW-0378">Hydrolase</keyword>
<gene>
    <name evidence="10" type="ORF">GDO86_017264</name>
</gene>
<evidence type="ECO:0000256" key="6">
    <source>
        <dbReference type="PIRSR" id="PIRSR601211-3"/>
    </source>
</evidence>
<feature type="disulfide bond" evidence="6">
    <location>
        <begin position="41"/>
        <end position="57"/>
    </location>
</feature>
<dbReference type="PANTHER" id="PTHR11716:SF4">
    <property type="entry name" value="GROUP 10 SECRETORY PHOSPHOLIPASE A2"/>
    <property type="match status" value="1"/>
</dbReference>
<dbReference type="GO" id="GO:0005576">
    <property type="term" value="C:extracellular region"/>
    <property type="evidence" value="ECO:0007669"/>
    <property type="project" value="UniProtKB-SubCell"/>
</dbReference>
<feature type="disulfide bond" evidence="6">
    <location>
        <begin position="39"/>
        <end position="129"/>
    </location>
</feature>
<dbReference type="CDD" id="cd00125">
    <property type="entry name" value="PLA2c"/>
    <property type="match status" value="1"/>
</dbReference>
<feature type="disulfide bond" evidence="6">
    <location>
        <begin position="72"/>
        <end position="97"/>
    </location>
</feature>
<evidence type="ECO:0000313" key="10">
    <source>
        <dbReference type="EMBL" id="KAG8432930.1"/>
    </source>
</evidence>
<evidence type="ECO:0000256" key="8">
    <source>
        <dbReference type="RuleBase" id="RU361236"/>
    </source>
</evidence>
<protein>
    <recommendedName>
        <fullName evidence="8">Phospholipase A2</fullName>
        <ecNumber evidence="8">3.1.1.4</ecNumber>
    </recommendedName>
</protein>
<dbReference type="SUPFAM" id="SSF48619">
    <property type="entry name" value="Phospholipase A2, PLA2"/>
    <property type="match status" value="1"/>
</dbReference>
<evidence type="ECO:0000256" key="2">
    <source>
        <dbReference type="ARBA" id="ARBA00022525"/>
    </source>
</evidence>
<feature type="disulfide bond" evidence="6">
    <location>
        <begin position="90"/>
        <end position="102"/>
    </location>
</feature>
<proteinExistence type="inferred from homology"/>
<evidence type="ECO:0000256" key="5">
    <source>
        <dbReference type="PIRSR" id="PIRSR601211-2"/>
    </source>
</evidence>
<comment type="catalytic activity">
    <reaction evidence="8">
        <text>a 1,2-diacyl-sn-glycero-3-phosphocholine + H2O = a 1-acyl-sn-glycero-3-phosphocholine + a fatty acid + H(+)</text>
        <dbReference type="Rhea" id="RHEA:15801"/>
        <dbReference type="ChEBI" id="CHEBI:15377"/>
        <dbReference type="ChEBI" id="CHEBI:15378"/>
        <dbReference type="ChEBI" id="CHEBI:28868"/>
        <dbReference type="ChEBI" id="CHEBI:57643"/>
        <dbReference type="ChEBI" id="CHEBI:58168"/>
        <dbReference type="EC" id="3.1.1.4"/>
    </reaction>
</comment>
<dbReference type="InterPro" id="IPR033113">
    <property type="entry name" value="PLA2_histidine"/>
</dbReference>
<dbReference type="GO" id="GO:0050482">
    <property type="term" value="P:arachidonate secretion"/>
    <property type="evidence" value="ECO:0007669"/>
    <property type="project" value="InterPro"/>
</dbReference>
<comment type="similarity">
    <text evidence="7">Belongs to the phospholipase A2 family.</text>
</comment>
<dbReference type="EC" id="3.1.1.4" evidence="8"/>
<keyword evidence="11" id="KW-1185">Reference proteome</keyword>
<dbReference type="InterPro" id="IPR016090">
    <property type="entry name" value="PLA2-like_dom"/>
</dbReference>
<dbReference type="Pfam" id="PF00068">
    <property type="entry name" value="Phospholip_A2_1"/>
    <property type="match status" value="1"/>
</dbReference>
<dbReference type="PROSITE" id="PS00118">
    <property type="entry name" value="PA2_HIS"/>
    <property type="match status" value="1"/>
</dbReference>
<dbReference type="EMBL" id="JAACNH010000009">
    <property type="protein sequence ID" value="KAG8432930.1"/>
    <property type="molecule type" value="Genomic_DNA"/>
</dbReference>
<feature type="domain" description="Phospholipase A2-like central" evidence="9">
    <location>
        <begin position="15"/>
        <end position="130"/>
    </location>
</feature>
<evidence type="ECO:0000313" key="11">
    <source>
        <dbReference type="Proteomes" id="UP000812440"/>
    </source>
</evidence>
<dbReference type="GO" id="GO:0005543">
    <property type="term" value="F:phospholipid binding"/>
    <property type="evidence" value="ECO:0007669"/>
    <property type="project" value="TreeGrafter"/>
</dbReference>
<dbReference type="InterPro" id="IPR036444">
    <property type="entry name" value="PLipase_A2_dom_sf"/>
</dbReference>
<comment type="subcellular location">
    <subcellularLocation>
        <location evidence="1 8">Secreted</location>
    </subcellularLocation>
</comment>
<evidence type="ECO:0000256" key="3">
    <source>
        <dbReference type="ARBA" id="ARBA00023157"/>
    </source>
</evidence>
<evidence type="ECO:0000259" key="9">
    <source>
        <dbReference type="SMART" id="SM00085"/>
    </source>
</evidence>
<keyword evidence="5 8" id="KW-0106">Calcium</keyword>
<keyword evidence="8" id="KW-0443">Lipid metabolism</keyword>
<dbReference type="GO" id="GO:0005509">
    <property type="term" value="F:calcium ion binding"/>
    <property type="evidence" value="ECO:0007669"/>
    <property type="project" value="InterPro"/>
</dbReference>
<comment type="cofactor">
    <cofactor evidence="5">
        <name>Ca(2+)</name>
        <dbReference type="ChEBI" id="CHEBI:29108"/>
    </cofactor>
    <text evidence="5">Binds 1 Ca(2+) ion per subunit.</text>
</comment>
<accession>A0A8T2IPD0</accession>
<feature type="disulfide bond" evidence="6">
    <location>
        <begin position="62"/>
        <end position="136"/>
    </location>
</feature>
<dbReference type="GO" id="GO:0006644">
    <property type="term" value="P:phospholipid metabolic process"/>
    <property type="evidence" value="ECO:0007669"/>
    <property type="project" value="InterPro"/>
</dbReference>
<dbReference type="AlphaFoldDB" id="A0A8T2IPD0"/>
<dbReference type="InterPro" id="IPR001211">
    <property type="entry name" value="PLA2"/>
</dbReference>
<keyword evidence="3 6" id="KW-1015">Disulfide bond</keyword>